<gene>
    <name evidence="2" type="ORF">LX12_000590</name>
</gene>
<evidence type="ECO:0000313" key="3">
    <source>
        <dbReference type="Proteomes" id="UP001205740"/>
    </source>
</evidence>
<organism evidence="2 3">
    <name type="scientific">Williamsia serinedens</name>
    <dbReference type="NCBI Taxonomy" id="391736"/>
    <lineage>
        <taxon>Bacteria</taxon>
        <taxon>Bacillati</taxon>
        <taxon>Actinomycetota</taxon>
        <taxon>Actinomycetes</taxon>
        <taxon>Mycobacteriales</taxon>
        <taxon>Nocardiaceae</taxon>
        <taxon>Williamsia</taxon>
    </lineage>
</organism>
<name>A0ABT1GWR1_9NOCA</name>
<sequence>MWATASIATRRSGFDNGANTVERAGCGSLKYSRYTAFMRSTSVVWRPAPVSSIRRHTGSNGNDCGNDDDLRSYG</sequence>
<accession>A0ABT1GWR1</accession>
<evidence type="ECO:0000313" key="2">
    <source>
        <dbReference type="EMBL" id="MCP2159426.1"/>
    </source>
</evidence>
<dbReference type="Proteomes" id="UP001205740">
    <property type="component" value="Unassembled WGS sequence"/>
</dbReference>
<reference evidence="2 3" key="1">
    <citation type="submission" date="2022-06" db="EMBL/GenBank/DDBJ databases">
        <title>Genomic Encyclopedia of Archaeal and Bacterial Type Strains, Phase II (KMG-II): from individual species to whole genera.</title>
        <authorList>
            <person name="Goeker M."/>
        </authorList>
    </citation>
    <scope>NUCLEOTIDE SEQUENCE [LARGE SCALE GENOMIC DNA]</scope>
    <source>
        <strain evidence="2 3">DSM 45037</strain>
    </source>
</reference>
<proteinExistence type="predicted"/>
<keyword evidence="3" id="KW-1185">Reference proteome</keyword>
<comment type="caution">
    <text evidence="2">The sequence shown here is derived from an EMBL/GenBank/DDBJ whole genome shotgun (WGS) entry which is preliminary data.</text>
</comment>
<evidence type="ECO:0000256" key="1">
    <source>
        <dbReference type="SAM" id="MobiDB-lite"/>
    </source>
</evidence>
<dbReference type="EMBL" id="JAMTCG010000001">
    <property type="protein sequence ID" value="MCP2159426.1"/>
    <property type="molecule type" value="Genomic_DNA"/>
</dbReference>
<feature type="region of interest" description="Disordered" evidence="1">
    <location>
        <begin position="50"/>
        <end position="74"/>
    </location>
</feature>
<protein>
    <submittedName>
        <fullName evidence="2">Uncharacterized protein</fullName>
    </submittedName>
</protein>